<name>A0AAV4AWK1_9GAST</name>
<sequence>MYQFLNTSKWMFYAAGRKKDDLKDGYRQRSWTATDSEASWTSKPLPGFPIPQHKSDRSASIALGCVVPKQEAGREDVSNRMYVMDSAKSVSDLAQSSNGLYRAHLPAHHWLYFLINSAASPCGPDSTRCNA</sequence>
<dbReference type="Proteomes" id="UP000735302">
    <property type="component" value="Unassembled WGS sequence"/>
</dbReference>
<reference evidence="1 2" key="1">
    <citation type="journal article" date="2021" name="Elife">
        <title>Chloroplast acquisition without the gene transfer in kleptoplastic sea slugs, Plakobranchus ocellatus.</title>
        <authorList>
            <person name="Maeda T."/>
            <person name="Takahashi S."/>
            <person name="Yoshida T."/>
            <person name="Shimamura S."/>
            <person name="Takaki Y."/>
            <person name="Nagai Y."/>
            <person name="Toyoda A."/>
            <person name="Suzuki Y."/>
            <person name="Arimoto A."/>
            <person name="Ishii H."/>
            <person name="Satoh N."/>
            <person name="Nishiyama T."/>
            <person name="Hasebe M."/>
            <person name="Maruyama T."/>
            <person name="Minagawa J."/>
            <person name="Obokata J."/>
            <person name="Shigenobu S."/>
        </authorList>
    </citation>
    <scope>NUCLEOTIDE SEQUENCE [LARGE SCALE GENOMIC DNA]</scope>
</reference>
<evidence type="ECO:0000313" key="1">
    <source>
        <dbReference type="EMBL" id="GFO11647.1"/>
    </source>
</evidence>
<comment type="caution">
    <text evidence="1">The sequence shown here is derived from an EMBL/GenBank/DDBJ whole genome shotgun (WGS) entry which is preliminary data.</text>
</comment>
<keyword evidence="2" id="KW-1185">Reference proteome</keyword>
<proteinExistence type="predicted"/>
<accession>A0AAV4AWK1</accession>
<gene>
    <name evidence="1" type="ORF">PoB_003815200</name>
</gene>
<evidence type="ECO:0000313" key="2">
    <source>
        <dbReference type="Proteomes" id="UP000735302"/>
    </source>
</evidence>
<organism evidence="1 2">
    <name type="scientific">Plakobranchus ocellatus</name>
    <dbReference type="NCBI Taxonomy" id="259542"/>
    <lineage>
        <taxon>Eukaryota</taxon>
        <taxon>Metazoa</taxon>
        <taxon>Spiralia</taxon>
        <taxon>Lophotrochozoa</taxon>
        <taxon>Mollusca</taxon>
        <taxon>Gastropoda</taxon>
        <taxon>Heterobranchia</taxon>
        <taxon>Euthyneura</taxon>
        <taxon>Panpulmonata</taxon>
        <taxon>Sacoglossa</taxon>
        <taxon>Placobranchoidea</taxon>
        <taxon>Plakobranchidae</taxon>
        <taxon>Plakobranchus</taxon>
    </lineage>
</organism>
<dbReference type="AlphaFoldDB" id="A0AAV4AWK1"/>
<protein>
    <submittedName>
        <fullName evidence="1">Uncharacterized protein</fullName>
    </submittedName>
</protein>
<dbReference type="EMBL" id="BLXT01004325">
    <property type="protein sequence ID" value="GFO11647.1"/>
    <property type="molecule type" value="Genomic_DNA"/>
</dbReference>